<gene>
    <name evidence="1" type="ORF">F3F73_06195</name>
</gene>
<comment type="caution">
    <text evidence="1">The sequence shown here is derived from an EMBL/GenBank/DDBJ whole genome shotgun (WGS) entry which is preliminary data.</text>
</comment>
<evidence type="ECO:0000313" key="2">
    <source>
        <dbReference type="Proteomes" id="UP000422221"/>
    </source>
</evidence>
<proteinExistence type="predicted"/>
<organism evidence="1 2">
    <name type="scientific">Bacteroides salyersiae</name>
    <dbReference type="NCBI Taxonomy" id="291644"/>
    <lineage>
        <taxon>Bacteria</taxon>
        <taxon>Pseudomonadati</taxon>
        <taxon>Bacteroidota</taxon>
        <taxon>Bacteroidia</taxon>
        <taxon>Bacteroidales</taxon>
        <taxon>Bacteroidaceae</taxon>
        <taxon>Bacteroides</taxon>
    </lineage>
</organism>
<reference evidence="1 2" key="1">
    <citation type="journal article" date="2019" name="Nat. Med.">
        <title>A library of human gut bacterial isolates paired with longitudinal multiomics data enables mechanistic microbiome research.</title>
        <authorList>
            <person name="Poyet M."/>
            <person name="Groussin M."/>
            <person name="Gibbons S.M."/>
            <person name="Avila-Pacheco J."/>
            <person name="Jiang X."/>
            <person name="Kearney S.M."/>
            <person name="Perrotta A.R."/>
            <person name="Berdy B."/>
            <person name="Zhao S."/>
            <person name="Lieberman T.D."/>
            <person name="Swanson P.K."/>
            <person name="Smith M."/>
            <person name="Roesemann S."/>
            <person name="Alexander J.E."/>
            <person name="Rich S.A."/>
            <person name="Livny J."/>
            <person name="Vlamakis H."/>
            <person name="Clish C."/>
            <person name="Bullock K."/>
            <person name="Deik A."/>
            <person name="Scott J."/>
            <person name="Pierce K.A."/>
            <person name="Xavier R.J."/>
            <person name="Alm E.J."/>
        </authorList>
    </citation>
    <scope>NUCLEOTIDE SEQUENCE [LARGE SCALE GENOMIC DNA]</scope>
    <source>
        <strain evidence="1 2">BIOML-A10</strain>
    </source>
</reference>
<dbReference type="Proteomes" id="UP000422221">
    <property type="component" value="Unassembled WGS sequence"/>
</dbReference>
<name>A0A7J4XM49_9BACE</name>
<evidence type="ECO:0000313" key="1">
    <source>
        <dbReference type="EMBL" id="KAA3767982.1"/>
    </source>
</evidence>
<dbReference type="RefSeq" id="WP_130058361.1">
    <property type="nucleotide sequence ID" value="NZ_RCXT01000003.1"/>
</dbReference>
<protein>
    <submittedName>
        <fullName evidence="1">DUF3871 family protein</fullName>
    </submittedName>
</protein>
<accession>A0A7J4XM49</accession>
<dbReference type="AlphaFoldDB" id="A0A7J4XM49"/>
<sequence>MNVQETDPKTFDFVTNNVEVMTLETLQRTYQENDTSGRPIQGIYHFQLIHRILEICKQHNMDYEIEEIFAAQNKQKNFPGVTINPHYEAIHGEKAVEAHALRRVFTTVQLKDGATDELTTTLAIAFHQDGIQVAIGPCVKICHNQCVLSAQRSACNFGKDKVSTEELFEKVNEWLGQFDSQMNEDRERISRLKETILSAQDIFNIIGLLTTFRVAHDSKDKRLSKLVKSYPLNQAQITVFTEDLIKKQVEKRQLSAWDVYNVATKILKPNRAEIPNILNQNAAFADFLFQYYASGKENGVLQDGIIALPE</sequence>
<dbReference type="EMBL" id="VWMK01000004">
    <property type="protein sequence ID" value="KAA3767982.1"/>
    <property type="molecule type" value="Genomic_DNA"/>
</dbReference>